<evidence type="ECO:0000256" key="7">
    <source>
        <dbReference type="RuleBase" id="RU363032"/>
    </source>
</evidence>
<keyword evidence="5 7" id="KW-1133">Transmembrane helix</keyword>
<evidence type="ECO:0000313" key="10">
    <source>
        <dbReference type="Proteomes" id="UP000250369"/>
    </source>
</evidence>
<evidence type="ECO:0000256" key="5">
    <source>
        <dbReference type="ARBA" id="ARBA00022989"/>
    </source>
</evidence>
<gene>
    <name evidence="9" type="ORF">DQG23_17345</name>
</gene>
<keyword evidence="2 7" id="KW-0813">Transport</keyword>
<feature type="transmembrane region" description="Helical" evidence="7">
    <location>
        <begin position="239"/>
        <end position="258"/>
    </location>
</feature>
<dbReference type="PROSITE" id="PS50928">
    <property type="entry name" value="ABC_TM1"/>
    <property type="match status" value="1"/>
</dbReference>
<dbReference type="AlphaFoldDB" id="A0A329MQL4"/>
<dbReference type="GO" id="GO:0005886">
    <property type="term" value="C:plasma membrane"/>
    <property type="evidence" value="ECO:0007669"/>
    <property type="project" value="UniProtKB-SubCell"/>
</dbReference>
<dbReference type="RefSeq" id="WP_113032124.1">
    <property type="nucleotide sequence ID" value="NZ_QMFB01000009.1"/>
</dbReference>
<dbReference type="PANTHER" id="PTHR30151">
    <property type="entry name" value="ALKANE SULFONATE ABC TRANSPORTER-RELATED, MEMBRANE SUBUNIT"/>
    <property type="match status" value="1"/>
</dbReference>
<feature type="domain" description="ABC transmembrane type-1" evidence="8">
    <location>
        <begin position="76"/>
        <end position="258"/>
    </location>
</feature>
<protein>
    <submittedName>
        <fullName evidence="9">ABC transporter permease</fullName>
    </submittedName>
</protein>
<keyword evidence="6 7" id="KW-0472">Membrane</keyword>
<dbReference type="CDD" id="cd06261">
    <property type="entry name" value="TM_PBP2"/>
    <property type="match status" value="1"/>
</dbReference>
<comment type="similarity">
    <text evidence="7">Belongs to the binding-protein-dependent transport system permease family.</text>
</comment>
<comment type="caution">
    <text evidence="9">The sequence shown here is derived from an EMBL/GenBank/DDBJ whole genome shotgun (WGS) entry which is preliminary data.</text>
</comment>
<keyword evidence="4 7" id="KW-0812">Transmembrane</keyword>
<comment type="subcellular location">
    <subcellularLocation>
        <location evidence="1 7">Cell membrane</location>
        <topology evidence="1 7">Multi-pass membrane protein</topology>
    </subcellularLocation>
</comment>
<dbReference type="PANTHER" id="PTHR30151:SF0">
    <property type="entry name" value="ABC TRANSPORTER PERMEASE PROTEIN MJ0413-RELATED"/>
    <property type="match status" value="1"/>
</dbReference>
<evidence type="ECO:0000259" key="8">
    <source>
        <dbReference type="PROSITE" id="PS50928"/>
    </source>
</evidence>
<keyword evidence="3" id="KW-1003">Cell membrane</keyword>
<evidence type="ECO:0000256" key="3">
    <source>
        <dbReference type="ARBA" id="ARBA00022475"/>
    </source>
</evidence>
<name>A0A329MQL4_9BACL</name>
<dbReference type="EMBL" id="QMFB01000009">
    <property type="protein sequence ID" value="RAV20227.1"/>
    <property type="molecule type" value="Genomic_DNA"/>
</dbReference>
<feature type="transmembrane region" description="Helical" evidence="7">
    <location>
        <begin position="27"/>
        <end position="47"/>
    </location>
</feature>
<dbReference type="OrthoDB" id="9804353at2"/>
<proteinExistence type="inferred from homology"/>
<evidence type="ECO:0000313" key="9">
    <source>
        <dbReference type="EMBL" id="RAV20227.1"/>
    </source>
</evidence>
<dbReference type="GO" id="GO:0055085">
    <property type="term" value="P:transmembrane transport"/>
    <property type="evidence" value="ECO:0007669"/>
    <property type="project" value="InterPro"/>
</dbReference>
<sequence length="276" mass="30060">MGTNQSPSLKPAGKTGFSRLRRMFKSWPFFVAVGSLLLLWQIISWIIGKSFLLPSVADTLPRLFSIFKDKEFTSGILNSLYCLAIGYPVACLLGSLLGLLGGISRHFALYLRSLVSILQSIPPITWAPFFMILLGFGNMTVISIITIASFFPMALSVLNGTEGVNRTHIELAKTLGASRGQLLTKVFAPESLAAFMTGAQVSFGNAWRSLISAEMVGAASVGLGRYLSYRSEIADMKGVLISIIIIGSIAAFIDLVLLERLKRKLLHYRYVSGGDK</sequence>
<dbReference type="InterPro" id="IPR035906">
    <property type="entry name" value="MetI-like_sf"/>
</dbReference>
<organism evidence="9 10">
    <name type="scientific">Paenibacillus contaminans</name>
    <dbReference type="NCBI Taxonomy" id="450362"/>
    <lineage>
        <taxon>Bacteria</taxon>
        <taxon>Bacillati</taxon>
        <taxon>Bacillota</taxon>
        <taxon>Bacilli</taxon>
        <taxon>Bacillales</taxon>
        <taxon>Paenibacillaceae</taxon>
        <taxon>Paenibacillus</taxon>
    </lineage>
</organism>
<keyword evidence="10" id="KW-1185">Reference proteome</keyword>
<evidence type="ECO:0000256" key="1">
    <source>
        <dbReference type="ARBA" id="ARBA00004651"/>
    </source>
</evidence>
<reference evidence="9 10" key="1">
    <citation type="journal article" date="2009" name="Int. J. Syst. Evol. Microbiol.">
        <title>Paenibacillus contaminans sp. nov., isolated from a contaminated laboratory plate.</title>
        <authorList>
            <person name="Chou J.H."/>
            <person name="Lee J.H."/>
            <person name="Lin M.C."/>
            <person name="Chang P.S."/>
            <person name="Arun A.B."/>
            <person name="Young C.C."/>
            <person name="Chen W.M."/>
        </authorList>
    </citation>
    <scope>NUCLEOTIDE SEQUENCE [LARGE SCALE GENOMIC DNA]</scope>
    <source>
        <strain evidence="9 10">CKOBP-6</strain>
    </source>
</reference>
<evidence type="ECO:0000256" key="4">
    <source>
        <dbReference type="ARBA" id="ARBA00022692"/>
    </source>
</evidence>
<dbReference type="Pfam" id="PF00528">
    <property type="entry name" value="BPD_transp_1"/>
    <property type="match status" value="1"/>
</dbReference>
<feature type="transmembrane region" description="Helical" evidence="7">
    <location>
        <begin position="124"/>
        <end position="151"/>
    </location>
</feature>
<dbReference type="InterPro" id="IPR000515">
    <property type="entry name" value="MetI-like"/>
</dbReference>
<feature type="transmembrane region" description="Helical" evidence="7">
    <location>
        <begin position="78"/>
        <end position="103"/>
    </location>
</feature>
<dbReference type="SUPFAM" id="SSF161098">
    <property type="entry name" value="MetI-like"/>
    <property type="match status" value="1"/>
</dbReference>
<accession>A0A329MQL4</accession>
<dbReference type="Gene3D" id="1.10.3720.10">
    <property type="entry name" value="MetI-like"/>
    <property type="match status" value="1"/>
</dbReference>
<evidence type="ECO:0000256" key="2">
    <source>
        <dbReference type="ARBA" id="ARBA00022448"/>
    </source>
</evidence>
<evidence type="ECO:0000256" key="6">
    <source>
        <dbReference type="ARBA" id="ARBA00023136"/>
    </source>
</evidence>
<dbReference type="Proteomes" id="UP000250369">
    <property type="component" value="Unassembled WGS sequence"/>
</dbReference>